<dbReference type="EMBL" id="LAZR01007312">
    <property type="protein sequence ID" value="KKM86075.1"/>
    <property type="molecule type" value="Genomic_DNA"/>
</dbReference>
<accession>A0A0F9NBB7</accession>
<proteinExistence type="predicted"/>
<protein>
    <submittedName>
        <fullName evidence="1">Uncharacterized protein</fullName>
    </submittedName>
</protein>
<comment type="caution">
    <text evidence="1">The sequence shown here is derived from an EMBL/GenBank/DDBJ whole genome shotgun (WGS) entry which is preliminary data.</text>
</comment>
<sequence>MKKIIVAPGLKDASVGLVTWWRLSSDL</sequence>
<name>A0A0F9NBB7_9ZZZZ</name>
<evidence type="ECO:0000313" key="1">
    <source>
        <dbReference type="EMBL" id="KKM86075.1"/>
    </source>
</evidence>
<feature type="non-terminal residue" evidence="1">
    <location>
        <position position="27"/>
    </location>
</feature>
<reference evidence="1" key="1">
    <citation type="journal article" date="2015" name="Nature">
        <title>Complex archaea that bridge the gap between prokaryotes and eukaryotes.</title>
        <authorList>
            <person name="Spang A."/>
            <person name="Saw J.H."/>
            <person name="Jorgensen S.L."/>
            <person name="Zaremba-Niedzwiedzka K."/>
            <person name="Martijn J."/>
            <person name="Lind A.E."/>
            <person name="van Eijk R."/>
            <person name="Schleper C."/>
            <person name="Guy L."/>
            <person name="Ettema T.J."/>
        </authorList>
    </citation>
    <scope>NUCLEOTIDE SEQUENCE</scope>
</reference>
<gene>
    <name evidence="1" type="ORF">LCGC14_1282590</name>
</gene>
<organism evidence="1">
    <name type="scientific">marine sediment metagenome</name>
    <dbReference type="NCBI Taxonomy" id="412755"/>
    <lineage>
        <taxon>unclassified sequences</taxon>
        <taxon>metagenomes</taxon>
        <taxon>ecological metagenomes</taxon>
    </lineage>
</organism>
<dbReference type="AlphaFoldDB" id="A0A0F9NBB7"/>